<dbReference type="Proteomes" id="UP000789860">
    <property type="component" value="Unassembled WGS sequence"/>
</dbReference>
<keyword evidence="2" id="KW-1185">Reference proteome</keyword>
<organism evidence="1 2">
    <name type="scientific">Scutellospora calospora</name>
    <dbReference type="NCBI Taxonomy" id="85575"/>
    <lineage>
        <taxon>Eukaryota</taxon>
        <taxon>Fungi</taxon>
        <taxon>Fungi incertae sedis</taxon>
        <taxon>Mucoromycota</taxon>
        <taxon>Glomeromycotina</taxon>
        <taxon>Glomeromycetes</taxon>
        <taxon>Diversisporales</taxon>
        <taxon>Gigasporaceae</taxon>
        <taxon>Scutellospora</taxon>
    </lineage>
</organism>
<feature type="non-terminal residue" evidence="1">
    <location>
        <position position="1"/>
    </location>
</feature>
<name>A0ACA9P101_9GLOM</name>
<proteinExistence type="predicted"/>
<sequence>PFFKVEWIVYNYKIFNTIKIFQLRHKFFDIQVIKIISEMKKSYIIKKLLELIFDVAFTLHNTKDDNNRIKALNIFKELKNNYWLGYYHDQGYGGLKIDKEKAMEYYKISVHQEEGYPDAINRYAFYLLNTSKRDENDENKKLFEVTELIRKSAELKDVVGCYNYGDILYNGKLGNVVDKEKSLYYLQYA</sequence>
<reference evidence="1" key="1">
    <citation type="submission" date="2021-06" db="EMBL/GenBank/DDBJ databases">
        <authorList>
            <person name="Kallberg Y."/>
            <person name="Tangrot J."/>
            <person name="Rosling A."/>
        </authorList>
    </citation>
    <scope>NUCLEOTIDE SEQUENCE</scope>
    <source>
        <strain evidence="1">AU212A</strain>
    </source>
</reference>
<protein>
    <submittedName>
        <fullName evidence="1">10568_t:CDS:1</fullName>
    </submittedName>
</protein>
<dbReference type="EMBL" id="CAJVPM010033011">
    <property type="protein sequence ID" value="CAG8684205.1"/>
    <property type="molecule type" value="Genomic_DNA"/>
</dbReference>
<evidence type="ECO:0000313" key="2">
    <source>
        <dbReference type="Proteomes" id="UP000789860"/>
    </source>
</evidence>
<evidence type="ECO:0000313" key="1">
    <source>
        <dbReference type="EMBL" id="CAG8684205.1"/>
    </source>
</evidence>
<comment type="caution">
    <text evidence="1">The sequence shown here is derived from an EMBL/GenBank/DDBJ whole genome shotgun (WGS) entry which is preliminary data.</text>
</comment>
<feature type="non-terminal residue" evidence="1">
    <location>
        <position position="189"/>
    </location>
</feature>
<gene>
    <name evidence="1" type="ORF">SCALOS_LOCUS9848</name>
</gene>
<accession>A0ACA9P101</accession>